<evidence type="ECO:0000313" key="2">
    <source>
        <dbReference type="EMBL" id="KAA0909719.1"/>
    </source>
</evidence>
<keyword evidence="3" id="KW-1185">Reference proteome</keyword>
<gene>
    <name evidence="2" type="ORF">FLO80_20125</name>
</gene>
<comment type="caution">
    <text evidence="2">The sequence shown here is derived from an EMBL/GenBank/DDBJ whole genome shotgun (WGS) entry which is preliminary data.</text>
</comment>
<evidence type="ECO:0000259" key="1">
    <source>
        <dbReference type="Pfam" id="PF00403"/>
    </source>
</evidence>
<proteinExistence type="predicted"/>
<dbReference type="SUPFAM" id="SSF55008">
    <property type="entry name" value="HMA, heavy metal-associated domain"/>
    <property type="match status" value="1"/>
</dbReference>
<feature type="domain" description="HMA" evidence="1">
    <location>
        <begin position="3"/>
        <end position="41"/>
    </location>
</feature>
<dbReference type="RefSeq" id="WP_111369072.1">
    <property type="nucleotide sequence ID" value="NZ_JASHJG010000050.1"/>
</dbReference>
<dbReference type="CDD" id="cd00371">
    <property type="entry name" value="HMA"/>
    <property type="match status" value="1"/>
</dbReference>
<accession>A0A5A9YXZ1</accession>
<sequence>MKFHVPGISCGHCTAAIGRAIKAIDPNAKIDSHLTSKTVTIASTKMLLHSNPRHEVSHVIGSLDLGTDHMRQAHLCHFPRNPRLFRCPIAKG</sequence>
<dbReference type="Gene3D" id="3.30.70.100">
    <property type="match status" value="1"/>
</dbReference>
<evidence type="ECO:0000313" key="3">
    <source>
        <dbReference type="Proteomes" id="UP000325291"/>
    </source>
</evidence>
<protein>
    <submittedName>
        <fullName evidence="2">Heavy-metal-associated domain-containing protein</fullName>
    </submittedName>
</protein>
<dbReference type="Pfam" id="PF00403">
    <property type="entry name" value="HMA"/>
    <property type="match status" value="1"/>
</dbReference>
<name>A0A5A9YXZ1_9RHOB</name>
<reference evidence="2 3" key="1">
    <citation type="submission" date="2019-07" db="EMBL/GenBank/DDBJ databases">
        <title>Aquicoccus porphyridii gen. nov., sp. nov., isolated from a small marine red alga, Porphyridium marinum.</title>
        <authorList>
            <person name="Liu L."/>
        </authorList>
    </citation>
    <scope>NUCLEOTIDE SEQUENCE [LARGE SCALE GENOMIC DNA]</scope>
    <source>
        <strain evidence="2 3">L1 8-17</strain>
    </source>
</reference>
<dbReference type="InterPro" id="IPR006121">
    <property type="entry name" value="HMA_dom"/>
</dbReference>
<organism evidence="2 3">
    <name type="scientific">Aquicoccus porphyridii</name>
    <dbReference type="NCBI Taxonomy" id="1852029"/>
    <lineage>
        <taxon>Bacteria</taxon>
        <taxon>Pseudomonadati</taxon>
        <taxon>Pseudomonadota</taxon>
        <taxon>Alphaproteobacteria</taxon>
        <taxon>Rhodobacterales</taxon>
        <taxon>Paracoccaceae</taxon>
        <taxon>Aquicoccus</taxon>
    </lineage>
</organism>
<dbReference type="EMBL" id="VINQ01000026">
    <property type="protein sequence ID" value="KAA0909719.1"/>
    <property type="molecule type" value="Genomic_DNA"/>
</dbReference>
<dbReference type="InterPro" id="IPR036163">
    <property type="entry name" value="HMA_dom_sf"/>
</dbReference>
<dbReference type="AlphaFoldDB" id="A0A5A9YXZ1"/>
<dbReference type="GO" id="GO:0046872">
    <property type="term" value="F:metal ion binding"/>
    <property type="evidence" value="ECO:0007669"/>
    <property type="project" value="InterPro"/>
</dbReference>
<dbReference type="Proteomes" id="UP000325291">
    <property type="component" value="Unassembled WGS sequence"/>
</dbReference>